<accession>A0A419ERG2</accession>
<dbReference type="AlphaFoldDB" id="A0A419ERG2"/>
<dbReference type="GO" id="GO:0004519">
    <property type="term" value="F:endonuclease activity"/>
    <property type="evidence" value="ECO:0007669"/>
    <property type="project" value="UniProtKB-KW"/>
</dbReference>
<protein>
    <submittedName>
        <fullName evidence="2">HNH endonuclease</fullName>
    </submittedName>
</protein>
<dbReference type="InterPro" id="IPR029471">
    <property type="entry name" value="HNH_5"/>
</dbReference>
<evidence type="ECO:0000259" key="1">
    <source>
        <dbReference type="Pfam" id="PF14279"/>
    </source>
</evidence>
<evidence type="ECO:0000313" key="2">
    <source>
        <dbReference type="EMBL" id="RJP65925.1"/>
    </source>
</evidence>
<dbReference type="Pfam" id="PF14279">
    <property type="entry name" value="HNH_5"/>
    <property type="match status" value="1"/>
</dbReference>
<dbReference type="Proteomes" id="UP000285961">
    <property type="component" value="Unassembled WGS sequence"/>
</dbReference>
<comment type="caution">
    <text evidence="2">The sequence shown here is derived from an EMBL/GenBank/DDBJ whole genome shotgun (WGS) entry which is preliminary data.</text>
</comment>
<organism evidence="2 3">
    <name type="scientific">Candidatus Abyssobacteria bacterium SURF_17</name>
    <dbReference type="NCBI Taxonomy" id="2093361"/>
    <lineage>
        <taxon>Bacteria</taxon>
        <taxon>Pseudomonadati</taxon>
        <taxon>Candidatus Hydrogenedentota</taxon>
        <taxon>Candidatus Abyssobacteria</taxon>
    </lineage>
</organism>
<keyword evidence="2" id="KW-0540">Nuclease</keyword>
<gene>
    <name evidence="2" type="ORF">C4532_17005</name>
</gene>
<keyword evidence="2" id="KW-0378">Hydrolase</keyword>
<sequence>MTKSQFICIYCLKREPELIPSEAHIIPAAIGGTRYSKKIVCKNCNGLTNQMFENAVIERFAFFRSIWGIKSRKKDRVPHVSTKLKFADIEGKVSIDQNGELTGPIVMTNLDTNGIKEYRVIGFGEKGKKQAEIKRQQISAKHPNVAWEEVHHAETPLIQFVIETPEVDDIILRRLAAKVAFESWAEKRASLVASDSQYAQIRDFILTGNHDFCSGVLPAPPPLTGLSDLPVGIHAGGIVHNVSSPILGAFIVFFGLFHYWVLISTSYQSLQSDDEFWIENPQKGYFPDSKLRCQARPILIDWGQYVRAWRNDPQGILKKAVTYNEAKFQEAWREALQDGRVLKP</sequence>
<reference evidence="2 3" key="1">
    <citation type="journal article" date="2017" name="ISME J.">
        <title>Energy and carbon metabolisms in a deep terrestrial subsurface fluid microbial community.</title>
        <authorList>
            <person name="Momper L."/>
            <person name="Jungbluth S.P."/>
            <person name="Lee M.D."/>
            <person name="Amend J.P."/>
        </authorList>
    </citation>
    <scope>NUCLEOTIDE SEQUENCE [LARGE SCALE GENOMIC DNA]</scope>
    <source>
        <strain evidence="2">SURF_17</strain>
    </source>
</reference>
<feature type="domain" description="HNH endonuclease 5" evidence="1">
    <location>
        <begin position="8"/>
        <end position="60"/>
    </location>
</feature>
<keyword evidence="2" id="KW-0255">Endonuclease</keyword>
<dbReference type="EMBL" id="QZKI01000121">
    <property type="protein sequence ID" value="RJP65925.1"/>
    <property type="molecule type" value="Genomic_DNA"/>
</dbReference>
<name>A0A419ERG2_9BACT</name>
<evidence type="ECO:0000313" key="3">
    <source>
        <dbReference type="Proteomes" id="UP000285961"/>
    </source>
</evidence>
<proteinExistence type="predicted"/>